<gene>
    <name evidence="1" type="ORF">F3N42_01555</name>
</gene>
<protein>
    <submittedName>
        <fullName evidence="1">Uncharacterized protein</fullName>
    </submittedName>
</protein>
<organism evidence="1 2">
    <name type="scientific">Marinihelvus fidelis</name>
    <dbReference type="NCBI Taxonomy" id="2613842"/>
    <lineage>
        <taxon>Bacteria</taxon>
        <taxon>Pseudomonadati</taxon>
        <taxon>Pseudomonadota</taxon>
        <taxon>Gammaproteobacteria</taxon>
        <taxon>Chromatiales</taxon>
        <taxon>Wenzhouxiangellaceae</taxon>
        <taxon>Marinihelvus</taxon>
    </lineage>
</organism>
<sequence>MPAGRAIALGSLTIVLATLVAGMAWPRLQAAVRFIPVDAAVARFHETGERPGEQMDALLARGQSALEQLDHYRFHEGLSFLYYLQALDAVPGSPEQRQALQASLSEARETLRQAPAKPATWLRVARIEAALGVPVGQIAGSLSMSMLTGRVEPGLLVPRLELGYRYLGQLDADTRALLLDQTALAWAVDRRGVINSASQGRLDIGAMRQLLAPTRSGLLNEMEASLEAPAG</sequence>
<name>A0A5N0TDJ5_9GAMM</name>
<proteinExistence type="predicted"/>
<dbReference type="EMBL" id="VYXP01000002">
    <property type="protein sequence ID" value="KAA9133075.1"/>
    <property type="molecule type" value="Genomic_DNA"/>
</dbReference>
<comment type="caution">
    <text evidence="1">The sequence shown here is derived from an EMBL/GenBank/DDBJ whole genome shotgun (WGS) entry which is preliminary data.</text>
</comment>
<dbReference type="RefSeq" id="WP_150862636.1">
    <property type="nucleotide sequence ID" value="NZ_VYXP01000002.1"/>
</dbReference>
<reference evidence="1 2" key="1">
    <citation type="submission" date="2019-09" db="EMBL/GenBank/DDBJ databases">
        <title>Wenzhouxiangella sp. Genome sequencing and assembly.</title>
        <authorList>
            <person name="Zhang R."/>
        </authorList>
    </citation>
    <scope>NUCLEOTIDE SEQUENCE [LARGE SCALE GENOMIC DNA]</scope>
    <source>
        <strain evidence="1 2">W260</strain>
    </source>
</reference>
<dbReference type="Proteomes" id="UP000325372">
    <property type="component" value="Unassembled WGS sequence"/>
</dbReference>
<evidence type="ECO:0000313" key="2">
    <source>
        <dbReference type="Proteomes" id="UP000325372"/>
    </source>
</evidence>
<evidence type="ECO:0000313" key="1">
    <source>
        <dbReference type="EMBL" id="KAA9133075.1"/>
    </source>
</evidence>
<keyword evidence="2" id="KW-1185">Reference proteome</keyword>
<accession>A0A5N0TDJ5</accession>
<dbReference type="AlphaFoldDB" id="A0A5N0TDJ5"/>